<evidence type="ECO:0000256" key="1">
    <source>
        <dbReference type="SAM" id="MobiDB-lite"/>
    </source>
</evidence>
<reference evidence="2 3" key="1">
    <citation type="submission" date="2020-07" db="EMBL/GenBank/DDBJ databases">
        <title>Metarhizium humberi genome.</title>
        <authorList>
            <person name="Lysoe E."/>
        </authorList>
    </citation>
    <scope>NUCLEOTIDE SEQUENCE [LARGE SCALE GENOMIC DNA]</scope>
    <source>
        <strain evidence="2 3">ESALQ1638</strain>
    </source>
</reference>
<feature type="compositionally biased region" description="Basic and acidic residues" evidence="1">
    <location>
        <begin position="162"/>
        <end position="171"/>
    </location>
</feature>
<keyword evidence="3" id="KW-1185">Reference proteome</keyword>
<accession>A0A9P8M5H0</accession>
<protein>
    <submittedName>
        <fullName evidence="2">Uncharacterized protein</fullName>
    </submittedName>
</protein>
<dbReference type="AlphaFoldDB" id="A0A9P8M5H0"/>
<evidence type="ECO:0000313" key="3">
    <source>
        <dbReference type="Proteomes" id="UP000764110"/>
    </source>
</evidence>
<feature type="region of interest" description="Disordered" evidence="1">
    <location>
        <begin position="1"/>
        <end position="171"/>
    </location>
</feature>
<name>A0A9P8M5H0_9HYPO</name>
<feature type="compositionally biased region" description="Polar residues" evidence="1">
    <location>
        <begin position="1"/>
        <end position="10"/>
    </location>
</feature>
<proteinExistence type="predicted"/>
<evidence type="ECO:0000313" key="2">
    <source>
        <dbReference type="EMBL" id="KAH0594173.1"/>
    </source>
</evidence>
<gene>
    <name evidence="2" type="ORF">MHUMG1_08012</name>
</gene>
<comment type="caution">
    <text evidence="2">The sequence shown here is derived from an EMBL/GenBank/DDBJ whole genome shotgun (WGS) entry which is preliminary data.</text>
</comment>
<dbReference type="Proteomes" id="UP000764110">
    <property type="component" value="Unassembled WGS sequence"/>
</dbReference>
<organism evidence="2 3">
    <name type="scientific">Metarhizium humberi</name>
    <dbReference type="NCBI Taxonomy" id="2596975"/>
    <lineage>
        <taxon>Eukaryota</taxon>
        <taxon>Fungi</taxon>
        <taxon>Dikarya</taxon>
        <taxon>Ascomycota</taxon>
        <taxon>Pezizomycotina</taxon>
        <taxon>Sordariomycetes</taxon>
        <taxon>Hypocreomycetidae</taxon>
        <taxon>Hypocreales</taxon>
        <taxon>Clavicipitaceae</taxon>
        <taxon>Metarhizium</taxon>
    </lineage>
</organism>
<sequence length="171" mass="18564">MTHQTLTDDTPQLRIGETPPQSVTVEAPPRSQTKTKREKISVPQQHTANNAALHKLPLPPAPGPASPAALPVDIQQTVTRRDALQANLVREISPPPTSSSNTGSNGEDNKLPATPPPTPRCAAPAPDALGRKHHDIHPPRPTPLCPRRPARRYNWRRTTACDSRRDGRGQA</sequence>
<dbReference type="EMBL" id="JACEFI010000017">
    <property type="protein sequence ID" value="KAH0594173.1"/>
    <property type="molecule type" value="Genomic_DNA"/>
</dbReference>